<dbReference type="CDD" id="cd16893">
    <property type="entry name" value="LT_MltC_MltE"/>
    <property type="match status" value="1"/>
</dbReference>
<dbReference type="PANTHER" id="PTHR37423">
    <property type="entry name" value="SOLUBLE LYTIC MUREIN TRANSGLYCOSYLASE-RELATED"/>
    <property type="match status" value="1"/>
</dbReference>
<feature type="domain" description="Murein transglycosylase-C N-terminal" evidence="3">
    <location>
        <begin position="86"/>
        <end position="139"/>
    </location>
</feature>
<gene>
    <name evidence="4" type="ORF">HG263_02750</name>
</gene>
<evidence type="ECO:0000313" key="5">
    <source>
        <dbReference type="Proteomes" id="UP000586305"/>
    </source>
</evidence>
<dbReference type="Proteomes" id="UP000586305">
    <property type="component" value="Unassembled WGS sequence"/>
</dbReference>
<dbReference type="PROSITE" id="PS00922">
    <property type="entry name" value="TRANSGLYCOSYLASE"/>
    <property type="match status" value="1"/>
</dbReference>
<dbReference type="EMBL" id="JABBPG010000001">
    <property type="protein sequence ID" value="NOU49466.1"/>
    <property type="molecule type" value="Genomic_DNA"/>
</dbReference>
<dbReference type="InterPro" id="IPR024570">
    <property type="entry name" value="Murein_transglycosylaseC_N"/>
</dbReference>
<evidence type="ECO:0000259" key="3">
    <source>
        <dbReference type="Pfam" id="PF11873"/>
    </source>
</evidence>
<organism evidence="4 5">
    <name type="scientific">Pseudoalteromonas caenipelagi</name>
    <dbReference type="NCBI Taxonomy" id="2726988"/>
    <lineage>
        <taxon>Bacteria</taxon>
        <taxon>Pseudomonadati</taxon>
        <taxon>Pseudomonadota</taxon>
        <taxon>Gammaproteobacteria</taxon>
        <taxon>Alteromonadales</taxon>
        <taxon>Pseudoalteromonadaceae</taxon>
        <taxon>Pseudoalteromonas</taxon>
    </lineage>
</organism>
<dbReference type="RefSeq" id="WP_171624537.1">
    <property type="nucleotide sequence ID" value="NZ_JABBPG010000001.1"/>
</dbReference>
<dbReference type="InterPro" id="IPR023346">
    <property type="entry name" value="Lysozyme-like_dom_sf"/>
</dbReference>
<comment type="caution">
    <text evidence="4">The sequence shown here is derived from an EMBL/GenBank/DDBJ whole genome shotgun (WGS) entry which is preliminary data.</text>
</comment>
<evidence type="ECO:0000313" key="4">
    <source>
        <dbReference type="EMBL" id="NOU49466.1"/>
    </source>
</evidence>
<dbReference type="InterPro" id="IPR008258">
    <property type="entry name" value="Transglycosylase_SLT_dom_1"/>
</dbReference>
<dbReference type="GO" id="GO:0008933">
    <property type="term" value="F:peptidoglycan lytic transglycosylase activity"/>
    <property type="evidence" value="ECO:0007669"/>
    <property type="project" value="InterPro"/>
</dbReference>
<dbReference type="Gene3D" id="1.10.530.10">
    <property type="match status" value="1"/>
</dbReference>
<keyword evidence="5" id="KW-1185">Reference proteome</keyword>
<dbReference type="Pfam" id="PF11873">
    <property type="entry name" value="Mltc_N"/>
    <property type="match status" value="1"/>
</dbReference>
<evidence type="ECO:0000256" key="1">
    <source>
        <dbReference type="ARBA" id="ARBA00007734"/>
    </source>
</evidence>
<dbReference type="PANTHER" id="PTHR37423:SF2">
    <property type="entry name" value="MEMBRANE-BOUND LYTIC MUREIN TRANSGLYCOSYLASE C"/>
    <property type="match status" value="1"/>
</dbReference>
<feature type="domain" description="Transglycosylase SLT" evidence="2">
    <location>
        <begin position="285"/>
        <end position="409"/>
    </location>
</feature>
<dbReference type="GO" id="GO:0016020">
    <property type="term" value="C:membrane"/>
    <property type="evidence" value="ECO:0007669"/>
    <property type="project" value="InterPro"/>
</dbReference>
<dbReference type="Pfam" id="PF01464">
    <property type="entry name" value="SLT"/>
    <property type="match status" value="1"/>
</dbReference>
<sequence>MKKKVIMFAFISPFFWTSTEASQDIMFSELDEAMQQWRSNFSENSDLKSQHNKELEEFELFKQQRIKEFDDYVAQHFAEFDAYRDALIAQWGEAEISDKAKYVAYNDENDARLIVDFETNTLSIAVHHSKQAEITAKEAHAIFKRFLSEHTKLLESFYLDSKPQFPPVTQLSSSTYEVSNVIKAQSLLRAKKQIKDQTLQQQQLAEHQMDDQLTESVDALKAKKLLEDKQRKLEILQTQRLERLRNSIKSLAQAPKSAAKVTEFAITLPKNIKLPKRAKEYEPLVSANSERFGIEGSLVFSVIHTESHFNPLAKSAIPAFGLMQVVPTSAGVDVNRFLYNRDKPMAGPYLFNADNNIEAGTAYLHILDKRYLKHIADPLSRKYCMIAAYNTGAGNVARVFNSDDSRNIKRASRIINSMTPERVLEALERGLPYDETKHYLKRVLEKESLY</sequence>
<dbReference type="SUPFAM" id="SSF53955">
    <property type="entry name" value="Lysozyme-like"/>
    <property type="match status" value="1"/>
</dbReference>
<dbReference type="GO" id="GO:0000270">
    <property type="term" value="P:peptidoglycan metabolic process"/>
    <property type="evidence" value="ECO:0007669"/>
    <property type="project" value="InterPro"/>
</dbReference>
<protein>
    <submittedName>
        <fullName evidence="4">DUF3393 domain-containing protein</fullName>
    </submittedName>
</protein>
<comment type="similarity">
    <text evidence="1">Belongs to the transglycosylase Slt family.</text>
</comment>
<proteinExistence type="inferred from homology"/>
<dbReference type="InterPro" id="IPR000189">
    <property type="entry name" value="Transglyc_AS"/>
</dbReference>
<dbReference type="AlphaFoldDB" id="A0A849V8C3"/>
<evidence type="ECO:0000259" key="2">
    <source>
        <dbReference type="Pfam" id="PF01464"/>
    </source>
</evidence>
<name>A0A849V8C3_9GAMM</name>
<reference evidence="4 5" key="1">
    <citation type="submission" date="2020-04" db="EMBL/GenBank/DDBJ databases">
        <title>Pseudoalteromonas caenipelagi sp. nov., isolated from a tidal flat.</title>
        <authorList>
            <person name="Park S."/>
            <person name="Yoon J.-H."/>
        </authorList>
    </citation>
    <scope>NUCLEOTIDE SEQUENCE [LARGE SCALE GENOMIC DNA]</scope>
    <source>
        <strain evidence="4 5">JBTF-M23</strain>
    </source>
</reference>
<accession>A0A849V8C3</accession>